<name>A0A8X7S8U4_BRACI</name>
<dbReference type="EMBL" id="JAAMPC010000007">
    <property type="protein sequence ID" value="KAG2301751.1"/>
    <property type="molecule type" value="Genomic_DNA"/>
</dbReference>
<reference evidence="3 4" key="1">
    <citation type="submission" date="2020-02" db="EMBL/GenBank/DDBJ databases">
        <authorList>
            <person name="Ma Q."/>
            <person name="Huang Y."/>
            <person name="Song X."/>
            <person name="Pei D."/>
        </authorList>
    </citation>
    <scope>NUCLEOTIDE SEQUENCE [LARGE SCALE GENOMIC DNA]</scope>
    <source>
        <strain evidence="3">Sxm20200214</strain>
        <tissue evidence="3">Leaf</tissue>
    </source>
</reference>
<evidence type="ECO:0000256" key="1">
    <source>
        <dbReference type="SAM" id="MobiDB-lite"/>
    </source>
</evidence>
<keyword evidence="2" id="KW-1133">Transmembrane helix</keyword>
<dbReference type="AlphaFoldDB" id="A0A8X7S8U4"/>
<protein>
    <submittedName>
        <fullName evidence="3">Uncharacterized protein</fullName>
    </submittedName>
</protein>
<feature type="transmembrane region" description="Helical" evidence="2">
    <location>
        <begin position="63"/>
        <end position="81"/>
    </location>
</feature>
<feature type="compositionally biased region" description="Low complexity" evidence="1">
    <location>
        <begin position="1"/>
        <end position="11"/>
    </location>
</feature>
<feature type="region of interest" description="Disordered" evidence="1">
    <location>
        <begin position="1"/>
        <end position="20"/>
    </location>
</feature>
<dbReference type="Proteomes" id="UP000886595">
    <property type="component" value="Unassembled WGS sequence"/>
</dbReference>
<accession>A0A8X7S8U4</accession>
<organism evidence="3 4">
    <name type="scientific">Brassica carinata</name>
    <name type="common">Ethiopian mustard</name>
    <name type="synonym">Abyssinian cabbage</name>
    <dbReference type="NCBI Taxonomy" id="52824"/>
    <lineage>
        <taxon>Eukaryota</taxon>
        <taxon>Viridiplantae</taxon>
        <taxon>Streptophyta</taxon>
        <taxon>Embryophyta</taxon>
        <taxon>Tracheophyta</taxon>
        <taxon>Spermatophyta</taxon>
        <taxon>Magnoliopsida</taxon>
        <taxon>eudicotyledons</taxon>
        <taxon>Gunneridae</taxon>
        <taxon>Pentapetalae</taxon>
        <taxon>rosids</taxon>
        <taxon>malvids</taxon>
        <taxon>Brassicales</taxon>
        <taxon>Brassicaceae</taxon>
        <taxon>Brassiceae</taxon>
        <taxon>Brassica</taxon>
    </lineage>
</organism>
<sequence length="82" mass="9288">MSNVSGNSSGSSRRRSSRVVGILEEREHDEKKTFERLEMKLEKEIFERVEAALVETKESVKRMCVVVVIGCVMLIALTKFIG</sequence>
<evidence type="ECO:0000313" key="4">
    <source>
        <dbReference type="Proteomes" id="UP000886595"/>
    </source>
</evidence>
<comment type="caution">
    <text evidence="3">The sequence shown here is derived from an EMBL/GenBank/DDBJ whole genome shotgun (WGS) entry which is preliminary data.</text>
</comment>
<dbReference type="OrthoDB" id="1086532at2759"/>
<keyword evidence="2" id="KW-0812">Transmembrane</keyword>
<evidence type="ECO:0000313" key="3">
    <source>
        <dbReference type="EMBL" id="KAG2301751.1"/>
    </source>
</evidence>
<gene>
    <name evidence="3" type="ORF">Bca52824_030402</name>
</gene>
<keyword evidence="4" id="KW-1185">Reference proteome</keyword>
<proteinExistence type="predicted"/>
<evidence type="ECO:0000256" key="2">
    <source>
        <dbReference type="SAM" id="Phobius"/>
    </source>
</evidence>
<keyword evidence="2" id="KW-0472">Membrane</keyword>